<proteinExistence type="predicted"/>
<sequence length="147" mass="15192">MGTEPIPPVPPTPPGPPAPPPDPDPNPNPPFPPPVPTQVTRTPIAAVTEGMSVVDSSGKLVGSVAMVQMGDGGSDSGDLFNVAQRVAGPEPRVPDEAAQRLLRTGYVKVKSKGFLSPDRYAAADDIDDVANDTVNLKVPVNELIAKA</sequence>
<keyword evidence="3" id="KW-1185">Reference proteome</keyword>
<dbReference type="Proteomes" id="UP000612899">
    <property type="component" value="Unassembled WGS sequence"/>
</dbReference>
<comment type="caution">
    <text evidence="2">The sequence shown here is derived from an EMBL/GenBank/DDBJ whole genome shotgun (WGS) entry which is preliminary data.</text>
</comment>
<protein>
    <submittedName>
        <fullName evidence="2">Uncharacterized protein</fullName>
    </submittedName>
</protein>
<accession>A0A8J3QH33</accession>
<dbReference type="EMBL" id="BONY01000079">
    <property type="protein sequence ID" value="GIH09917.1"/>
    <property type="molecule type" value="Genomic_DNA"/>
</dbReference>
<feature type="compositionally biased region" description="Pro residues" evidence="1">
    <location>
        <begin position="1"/>
        <end position="36"/>
    </location>
</feature>
<evidence type="ECO:0000313" key="3">
    <source>
        <dbReference type="Proteomes" id="UP000612899"/>
    </source>
</evidence>
<feature type="region of interest" description="Disordered" evidence="1">
    <location>
        <begin position="1"/>
        <end position="40"/>
    </location>
</feature>
<dbReference type="AlphaFoldDB" id="A0A8J3QH33"/>
<evidence type="ECO:0000256" key="1">
    <source>
        <dbReference type="SAM" id="MobiDB-lite"/>
    </source>
</evidence>
<dbReference type="RefSeq" id="WP_203913640.1">
    <property type="nucleotide sequence ID" value="NZ_BONY01000079.1"/>
</dbReference>
<name>A0A8J3QH33_9ACTN</name>
<gene>
    <name evidence="2" type="ORF">Rhe02_79840</name>
</gene>
<reference evidence="2" key="1">
    <citation type="submission" date="2021-01" db="EMBL/GenBank/DDBJ databases">
        <title>Whole genome shotgun sequence of Rhizocola hellebori NBRC 109834.</title>
        <authorList>
            <person name="Komaki H."/>
            <person name="Tamura T."/>
        </authorList>
    </citation>
    <scope>NUCLEOTIDE SEQUENCE</scope>
    <source>
        <strain evidence="2">NBRC 109834</strain>
    </source>
</reference>
<evidence type="ECO:0000313" key="2">
    <source>
        <dbReference type="EMBL" id="GIH09917.1"/>
    </source>
</evidence>
<organism evidence="2 3">
    <name type="scientific">Rhizocola hellebori</name>
    <dbReference type="NCBI Taxonomy" id="1392758"/>
    <lineage>
        <taxon>Bacteria</taxon>
        <taxon>Bacillati</taxon>
        <taxon>Actinomycetota</taxon>
        <taxon>Actinomycetes</taxon>
        <taxon>Micromonosporales</taxon>
        <taxon>Micromonosporaceae</taxon>
        <taxon>Rhizocola</taxon>
    </lineage>
</organism>